<evidence type="ECO:0000313" key="2">
    <source>
        <dbReference type="Proteomes" id="UP001054945"/>
    </source>
</evidence>
<evidence type="ECO:0000313" key="1">
    <source>
        <dbReference type="EMBL" id="GIY99425.1"/>
    </source>
</evidence>
<protein>
    <submittedName>
        <fullName evidence="1">Uncharacterized protein</fullName>
    </submittedName>
</protein>
<dbReference type="Proteomes" id="UP001054945">
    <property type="component" value="Unassembled WGS sequence"/>
</dbReference>
<sequence>MPRQRHQCLFPASRCLDAHPFMLGCIEWENEPFERTFGRFSAAEHHDRSTSQSAYVCCAGVEFPSSTDIWREANIWLYHCVGLTNVKDALPAVLALHATSQ</sequence>
<reference evidence="1 2" key="1">
    <citation type="submission" date="2021-06" db="EMBL/GenBank/DDBJ databases">
        <title>Caerostris extrusa draft genome.</title>
        <authorList>
            <person name="Kono N."/>
            <person name="Arakawa K."/>
        </authorList>
    </citation>
    <scope>NUCLEOTIDE SEQUENCE [LARGE SCALE GENOMIC DNA]</scope>
</reference>
<keyword evidence="2" id="KW-1185">Reference proteome</keyword>
<dbReference type="EMBL" id="BPLR01018421">
    <property type="protein sequence ID" value="GIY99425.1"/>
    <property type="molecule type" value="Genomic_DNA"/>
</dbReference>
<proteinExistence type="predicted"/>
<comment type="caution">
    <text evidence="1">The sequence shown here is derived from an EMBL/GenBank/DDBJ whole genome shotgun (WGS) entry which is preliminary data.</text>
</comment>
<dbReference type="AlphaFoldDB" id="A0AAV4XYY9"/>
<gene>
    <name evidence="1" type="ORF">CEXT_333961</name>
</gene>
<organism evidence="1 2">
    <name type="scientific">Caerostris extrusa</name>
    <name type="common">Bark spider</name>
    <name type="synonym">Caerostris bankana</name>
    <dbReference type="NCBI Taxonomy" id="172846"/>
    <lineage>
        <taxon>Eukaryota</taxon>
        <taxon>Metazoa</taxon>
        <taxon>Ecdysozoa</taxon>
        <taxon>Arthropoda</taxon>
        <taxon>Chelicerata</taxon>
        <taxon>Arachnida</taxon>
        <taxon>Araneae</taxon>
        <taxon>Araneomorphae</taxon>
        <taxon>Entelegynae</taxon>
        <taxon>Araneoidea</taxon>
        <taxon>Araneidae</taxon>
        <taxon>Caerostris</taxon>
    </lineage>
</organism>
<name>A0AAV4XYY9_CAEEX</name>
<accession>A0AAV4XYY9</accession>